<keyword evidence="1" id="KW-0472">Membrane</keyword>
<dbReference type="EMBL" id="JBCLVG010000001">
    <property type="protein sequence ID" value="MEN1945538.1"/>
    <property type="molecule type" value="Genomic_DNA"/>
</dbReference>
<gene>
    <name evidence="2" type="ORF">WJX64_03175</name>
</gene>
<dbReference type="RefSeq" id="WP_342111736.1">
    <property type="nucleotide sequence ID" value="NZ_JBCAUN010000001.1"/>
</dbReference>
<name>A0ABU9W0K8_9MICO</name>
<comment type="caution">
    <text evidence="2">The sequence shown here is derived from an EMBL/GenBank/DDBJ whole genome shotgun (WGS) entry which is preliminary data.</text>
</comment>
<feature type="transmembrane region" description="Helical" evidence="1">
    <location>
        <begin position="165"/>
        <end position="186"/>
    </location>
</feature>
<evidence type="ECO:0000313" key="2">
    <source>
        <dbReference type="EMBL" id="MEN1945538.1"/>
    </source>
</evidence>
<keyword evidence="3" id="KW-1185">Reference proteome</keyword>
<keyword evidence="1" id="KW-1133">Transmembrane helix</keyword>
<dbReference type="Proteomes" id="UP001425155">
    <property type="component" value="Unassembled WGS sequence"/>
</dbReference>
<sequence>MMTPSETKALARTEADRRVDVKAPDRPSVTGKEAAPVLVKLPPPFFVRLSQIAWVMSLLAGAVAIAYLFIIRQAQLPAIADLVRSVDGSRADATYDTAADIVFWSVFTPLVVIVLAQIAMQVSFANRRPNVRWWQFGSVLFLGGLLLIARELVVFGERGLPLERILLIQLGLAALGLLFSLLPQALRWTAREHDIRRGEPVTPAVDGQI</sequence>
<evidence type="ECO:0000313" key="3">
    <source>
        <dbReference type="Proteomes" id="UP001425155"/>
    </source>
</evidence>
<proteinExistence type="predicted"/>
<feature type="transmembrane region" description="Helical" evidence="1">
    <location>
        <begin position="52"/>
        <end position="70"/>
    </location>
</feature>
<feature type="transmembrane region" description="Helical" evidence="1">
    <location>
        <begin position="132"/>
        <end position="153"/>
    </location>
</feature>
<feature type="transmembrane region" description="Helical" evidence="1">
    <location>
        <begin position="101"/>
        <end position="120"/>
    </location>
</feature>
<evidence type="ECO:0000256" key="1">
    <source>
        <dbReference type="SAM" id="Phobius"/>
    </source>
</evidence>
<accession>A0ABU9W0K8</accession>
<protein>
    <submittedName>
        <fullName evidence="2">Uncharacterized protein</fullName>
    </submittedName>
</protein>
<keyword evidence="1" id="KW-0812">Transmembrane</keyword>
<reference evidence="2 3" key="1">
    <citation type="submission" date="2024-03" db="EMBL/GenBank/DDBJ databases">
        <title>YIM 134122 draft genome.</title>
        <authorList>
            <person name="Zuo S."/>
            <person name="Xiong L."/>
        </authorList>
    </citation>
    <scope>NUCLEOTIDE SEQUENCE [LARGE SCALE GENOMIC DNA]</scope>
    <source>
        <strain evidence="2 3">YIM 134122</strain>
    </source>
</reference>
<organism evidence="2 3">
    <name type="scientific">Leifsonia stereocauli</name>
    <dbReference type="NCBI Taxonomy" id="3134136"/>
    <lineage>
        <taxon>Bacteria</taxon>
        <taxon>Bacillati</taxon>
        <taxon>Actinomycetota</taxon>
        <taxon>Actinomycetes</taxon>
        <taxon>Micrococcales</taxon>
        <taxon>Microbacteriaceae</taxon>
        <taxon>Leifsonia</taxon>
    </lineage>
</organism>